<evidence type="ECO:0000313" key="4">
    <source>
        <dbReference type="RefSeq" id="XP_026540311.1"/>
    </source>
</evidence>
<dbReference type="GeneID" id="113423225"/>
<evidence type="ECO:0000313" key="3">
    <source>
        <dbReference type="Proteomes" id="UP000504612"/>
    </source>
</evidence>
<sequence>MLVDGFCRSGRPTLWEWRTAKNAALLQQVQHLSLELKHAQKNQEESGDQISALQSELASCKNQVNQQEEEKVLMEEEMESVRQSKEELSSIAAESHQRLAALLEKLHLLEEEEKSQANHIRALEDKLLEEKEKHLLERTEELQGQEETKKALQASCENLRESQVQLQEEKGLLQVHCQDLERQAEELGKRLDEQQSISQDWRNRWEEGNAALKTKEEELEKMNAQSQALQAKNAEWSLEKQRLQQLVHALEEQLTEKDQALRDLRMTKDVDRTVLETRTSSETKITRQGLGTFCEKGRPSGLEAKIVGNQLEGLRLQHHSVTEQLKELFRQRQQQQAGARKHQDGGLKEKSSMAPQNVPRVLGRLGVSPEERHWEAGDTSKREEEEESLRQQLKAKTDVISTMACEIQTLKEKNENLMQAKLRFQEQIQEIRQLSKRPSAKSHKEMQVPRLPTSPADDVQTTYCHEILEVPSRKDEAPSSSQHAEIQEPFEACAVGQPSDAPSSIGMVQKASLLLPSGASHQPHGISSDTSSALDKLLLAPVASPIVPLKHVEDEALLRPWSPGLLSPKPFGAPRPWSPFRERAESPENRRGV</sequence>
<dbReference type="KEGG" id="nss:113423225"/>
<feature type="region of interest" description="Disordered" evidence="2">
    <location>
        <begin position="433"/>
        <end position="457"/>
    </location>
</feature>
<feature type="compositionally biased region" description="Basic and acidic residues" evidence="2">
    <location>
        <begin position="341"/>
        <end position="351"/>
    </location>
</feature>
<dbReference type="RefSeq" id="XP_026540311.1">
    <property type="nucleotide sequence ID" value="XM_026684526.1"/>
</dbReference>
<feature type="compositionally biased region" description="Basic and acidic residues" evidence="2">
    <location>
        <begin position="580"/>
        <end position="593"/>
    </location>
</feature>
<keyword evidence="1" id="KW-0175">Coiled coil</keyword>
<protein>
    <submittedName>
        <fullName evidence="4">Mediator of RNA polymerase II transcription subunit 26</fullName>
    </submittedName>
</protein>
<feature type="coiled-coil region" evidence="1">
    <location>
        <begin position="22"/>
        <end position="267"/>
    </location>
</feature>
<reference evidence="4" key="1">
    <citation type="submission" date="2025-08" db="UniProtKB">
        <authorList>
            <consortium name="RefSeq"/>
        </authorList>
    </citation>
    <scope>IDENTIFICATION</scope>
</reference>
<name>A0A6J1VAS5_9SAUR</name>
<feature type="region of interest" description="Disordered" evidence="2">
    <location>
        <begin position="329"/>
        <end position="388"/>
    </location>
</feature>
<feature type="region of interest" description="Disordered" evidence="2">
    <location>
        <begin position="560"/>
        <end position="593"/>
    </location>
</feature>
<proteinExistence type="predicted"/>
<evidence type="ECO:0000256" key="1">
    <source>
        <dbReference type="SAM" id="Coils"/>
    </source>
</evidence>
<accession>A0A6J1VAS5</accession>
<dbReference type="AlphaFoldDB" id="A0A6J1VAS5"/>
<dbReference type="Proteomes" id="UP000504612">
    <property type="component" value="Unplaced"/>
</dbReference>
<evidence type="ECO:0000256" key="2">
    <source>
        <dbReference type="SAM" id="MobiDB-lite"/>
    </source>
</evidence>
<feature type="compositionally biased region" description="Basic and acidic residues" evidence="2">
    <location>
        <begin position="369"/>
        <end position="383"/>
    </location>
</feature>
<organism evidence="3 4">
    <name type="scientific">Notechis scutatus</name>
    <name type="common">mainland tiger snake</name>
    <dbReference type="NCBI Taxonomy" id="8663"/>
    <lineage>
        <taxon>Eukaryota</taxon>
        <taxon>Metazoa</taxon>
        <taxon>Chordata</taxon>
        <taxon>Craniata</taxon>
        <taxon>Vertebrata</taxon>
        <taxon>Euteleostomi</taxon>
        <taxon>Lepidosauria</taxon>
        <taxon>Squamata</taxon>
        <taxon>Bifurcata</taxon>
        <taxon>Unidentata</taxon>
        <taxon>Episquamata</taxon>
        <taxon>Toxicofera</taxon>
        <taxon>Serpentes</taxon>
        <taxon>Colubroidea</taxon>
        <taxon>Elapidae</taxon>
        <taxon>Hydrophiinae</taxon>
        <taxon>Notechis</taxon>
    </lineage>
</organism>
<keyword evidence="3" id="KW-1185">Reference proteome</keyword>
<gene>
    <name evidence="4" type="primary">LOC113423225</name>
</gene>